<dbReference type="PANTHER" id="PTHR36617">
    <property type="entry name" value="PROTEIN, PUTATIVE-RELATED"/>
    <property type="match status" value="1"/>
</dbReference>
<dbReference type="AlphaFoldDB" id="A0AAF0UVM2"/>
<dbReference type="Proteomes" id="UP001234989">
    <property type="component" value="Chromosome 10"/>
</dbReference>
<name>A0AAF0UVM2_SOLVR</name>
<reference evidence="1" key="1">
    <citation type="submission" date="2023-08" db="EMBL/GenBank/DDBJ databases">
        <title>A de novo genome assembly of Solanum verrucosum Schlechtendal, a Mexican diploid species geographically isolated from the other diploid A-genome species in potato relatives.</title>
        <authorList>
            <person name="Hosaka K."/>
        </authorList>
    </citation>
    <scope>NUCLEOTIDE SEQUENCE</scope>
    <source>
        <tissue evidence="1">Young leaves</tissue>
    </source>
</reference>
<evidence type="ECO:0000313" key="1">
    <source>
        <dbReference type="EMBL" id="WMV52569.1"/>
    </source>
</evidence>
<dbReference type="PANTHER" id="PTHR36617:SF16">
    <property type="entry name" value="OS04G0516500 PROTEIN"/>
    <property type="match status" value="1"/>
</dbReference>
<sequence length="173" mass="20304">MTAQLHKQSGGLGIRNLGLQNRCLLSKWLWRFNTEEQALWREVIVNKYGLNGNWVSSSMNSTYGMSAWRIIRKFWPALSRHIVYKVGNGTKIIFWKENWNGNETLMALFPDRFSLCTNPEETVAEVWSTHGWNIVFRRPLNDWETGRVAELLHVLNGVQWVIGRKRFNHMETL</sequence>
<proteinExistence type="predicted"/>
<evidence type="ECO:0000313" key="2">
    <source>
        <dbReference type="Proteomes" id="UP001234989"/>
    </source>
</evidence>
<keyword evidence="2" id="KW-1185">Reference proteome</keyword>
<protein>
    <submittedName>
        <fullName evidence="1">Uncharacterized protein</fullName>
    </submittedName>
</protein>
<dbReference type="EMBL" id="CP133621">
    <property type="protein sequence ID" value="WMV52569.1"/>
    <property type="molecule type" value="Genomic_DNA"/>
</dbReference>
<organism evidence="1 2">
    <name type="scientific">Solanum verrucosum</name>
    <dbReference type="NCBI Taxonomy" id="315347"/>
    <lineage>
        <taxon>Eukaryota</taxon>
        <taxon>Viridiplantae</taxon>
        <taxon>Streptophyta</taxon>
        <taxon>Embryophyta</taxon>
        <taxon>Tracheophyta</taxon>
        <taxon>Spermatophyta</taxon>
        <taxon>Magnoliopsida</taxon>
        <taxon>eudicotyledons</taxon>
        <taxon>Gunneridae</taxon>
        <taxon>Pentapetalae</taxon>
        <taxon>asterids</taxon>
        <taxon>lamiids</taxon>
        <taxon>Solanales</taxon>
        <taxon>Solanaceae</taxon>
        <taxon>Solanoideae</taxon>
        <taxon>Solaneae</taxon>
        <taxon>Solanum</taxon>
    </lineage>
</organism>
<gene>
    <name evidence="1" type="ORF">MTR67_045954</name>
</gene>
<accession>A0AAF0UVM2</accession>